<protein>
    <submittedName>
        <fullName evidence="4">Putative TIM-barrel fold metal-dependent hydrolase</fullName>
    </submittedName>
</protein>
<dbReference type="Gene3D" id="3.20.20.140">
    <property type="entry name" value="Metal-dependent hydrolases"/>
    <property type="match status" value="1"/>
</dbReference>
<feature type="chain" id="PRO_5030818969" evidence="2">
    <location>
        <begin position="23"/>
        <end position="309"/>
    </location>
</feature>
<comment type="similarity">
    <text evidence="1">Belongs to the metallo-dependent hydrolases superfamily.</text>
</comment>
<feature type="domain" description="Amidohydrolase-related" evidence="3">
    <location>
        <begin position="31"/>
        <end position="304"/>
    </location>
</feature>
<dbReference type="Pfam" id="PF04909">
    <property type="entry name" value="Amidohydro_2"/>
    <property type="match status" value="1"/>
</dbReference>
<organism evidence="4 5">
    <name type="scientific">Prosthecobacter dejongeii</name>
    <dbReference type="NCBI Taxonomy" id="48465"/>
    <lineage>
        <taxon>Bacteria</taxon>
        <taxon>Pseudomonadati</taxon>
        <taxon>Verrucomicrobiota</taxon>
        <taxon>Verrucomicrobiia</taxon>
        <taxon>Verrucomicrobiales</taxon>
        <taxon>Verrucomicrobiaceae</taxon>
        <taxon>Prosthecobacter</taxon>
    </lineage>
</organism>
<feature type="signal peptide" evidence="2">
    <location>
        <begin position="1"/>
        <end position="22"/>
    </location>
</feature>
<dbReference type="InterPro" id="IPR032466">
    <property type="entry name" value="Metal_Hydrolase"/>
</dbReference>
<keyword evidence="5" id="KW-1185">Reference proteome</keyword>
<evidence type="ECO:0000313" key="4">
    <source>
        <dbReference type="EMBL" id="MBB5038465.1"/>
    </source>
</evidence>
<evidence type="ECO:0000256" key="1">
    <source>
        <dbReference type="ARBA" id="ARBA00038310"/>
    </source>
</evidence>
<keyword evidence="2" id="KW-0732">Signal</keyword>
<evidence type="ECO:0000256" key="2">
    <source>
        <dbReference type="SAM" id="SignalP"/>
    </source>
</evidence>
<dbReference type="GO" id="GO:0016787">
    <property type="term" value="F:hydrolase activity"/>
    <property type="evidence" value="ECO:0007669"/>
    <property type="project" value="UniProtKB-KW"/>
</dbReference>
<dbReference type="PANTHER" id="PTHR43569">
    <property type="entry name" value="AMIDOHYDROLASE"/>
    <property type="match status" value="1"/>
</dbReference>
<evidence type="ECO:0000259" key="3">
    <source>
        <dbReference type="Pfam" id="PF04909"/>
    </source>
</evidence>
<proteinExistence type="inferred from homology"/>
<gene>
    <name evidence="4" type="ORF">HNQ64_002728</name>
</gene>
<comment type="caution">
    <text evidence="4">The sequence shown here is derived from an EMBL/GenBank/DDBJ whole genome shotgun (WGS) entry which is preliminary data.</text>
</comment>
<evidence type="ECO:0000313" key="5">
    <source>
        <dbReference type="Proteomes" id="UP000534294"/>
    </source>
</evidence>
<dbReference type="RefSeq" id="WP_184209325.1">
    <property type="nucleotide sequence ID" value="NZ_JACHIF010000005.1"/>
</dbReference>
<dbReference type="Proteomes" id="UP000534294">
    <property type="component" value="Unassembled WGS sequence"/>
</dbReference>
<dbReference type="EMBL" id="JACHIF010000005">
    <property type="protein sequence ID" value="MBB5038465.1"/>
    <property type="molecule type" value="Genomic_DNA"/>
</dbReference>
<dbReference type="SUPFAM" id="SSF51556">
    <property type="entry name" value="Metallo-dependent hydrolases"/>
    <property type="match status" value="1"/>
</dbReference>
<dbReference type="AlphaFoldDB" id="A0A7W8DQQ7"/>
<keyword evidence="4" id="KW-0378">Hydrolase</keyword>
<dbReference type="PANTHER" id="PTHR43569:SF2">
    <property type="entry name" value="AMIDOHYDROLASE-RELATED DOMAIN-CONTAINING PROTEIN"/>
    <property type="match status" value="1"/>
</dbReference>
<reference evidence="4 5" key="1">
    <citation type="submission" date="2020-08" db="EMBL/GenBank/DDBJ databases">
        <title>Genomic Encyclopedia of Type Strains, Phase IV (KMG-IV): sequencing the most valuable type-strain genomes for metagenomic binning, comparative biology and taxonomic classification.</title>
        <authorList>
            <person name="Goeker M."/>
        </authorList>
    </citation>
    <scope>NUCLEOTIDE SEQUENCE [LARGE SCALE GENOMIC DNA]</scope>
    <source>
        <strain evidence="4 5">DSM 12251</strain>
    </source>
</reference>
<dbReference type="InterPro" id="IPR006680">
    <property type="entry name" value="Amidohydro-rel"/>
</dbReference>
<sequence>MQRRHFLKTAALSPLLPPWAGAQSPAAVRVIDTHTHFYDPTRPGGVPWPKAGTPLHRKVMPADWQALANPLGIKETVIVEASPLVEDNQWILDLAAQEKCIVGFVGNLDPNDAHFDSHVKRFAGNPLFRGVRWRGDLVKLDANLDRVKAGAQRLAMEDLSLDLNGPASALPQAAQLAAEVPTLRIVINHLGGSGDPQSLKPEWKENIRLLAQRPNVVMKVSALVEQVPGKEGQAPRELDYYLPVLDHLWECFGPDRLLYGSNWPVSDRGGSYETVFRLVAEFFRSKGREAEEKYFWRNSLAAYRWIERG</sequence>
<accession>A0A7W8DQQ7</accession>
<name>A0A7W8DQQ7_9BACT</name>
<dbReference type="InterPro" id="IPR052350">
    <property type="entry name" value="Metallo-dep_Lactonases"/>
</dbReference>